<comment type="caution">
    <text evidence="2">The sequence shown here is derived from an EMBL/GenBank/DDBJ whole genome shotgun (WGS) entry which is preliminary data.</text>
</comment>
<dbReference type="InterPro" id="IPR019557">
    <property type="entry name" value="AminoTfrase-like_pln_mobile"/>
</dbReference>
<dbReference type="InterPro" id="IPR044824">
    <property type="entry name" value="MAIN-like"/>
</dbReference>
<dbReference type="PANTHER" id="PTHR46033">
    <property type="entry name" value="PROTEIN MAIN-LIKE 2"/>
    <property type="match status" value="1"/>
</dbReference>
<proteinExistence type="predicted"/>
<keyword evidence="3" id="KW-1185">Reference proteome</keyword>
<evidence type="ECO:0000313" key="2">
    <source>
        <dbReference type="EMBL" id="RYQ99201.1"/>
    </source>
</evidence>
<evidence type="ECO:0000259" key="1">
    <source>
        <dbReference type="Pfam" id="PF10536"/>
    </source>
</evidence>
<dbReference type="PANTHER" id="PTHR46033:SF8">
    <property type="entry name" value="PROTEIN MAINTENANCE OF MERISTEMS-LIKE"/>
    <property type="match status" value="1"/>
</dbReference>
<evidence type="ECO:0000313" key="3">
    <source>
        <dbReference type="Proteomes" id="UP000289738"/>
    </source>
</evidence>
<gene>
    <name evidence="2" type="ORF">Ahy_B07g087094</name>
</gene>
<dbReference type="EMBL" id="SDMP01000017">
    <property type="protein sequence ID" value="RYQ99201.1"/>
    <property type="molecule type" value="Genomic_DNA"/>
</dbReference>
<dbReference type="Proteomes" id="UP000289738">
    <property type="component" value="Chromosome B07"/>
</dbReference>
<reference evidence="2 3" key="1">
    <citation type="submission" date="2019-01" db="EMBL/GenBank/DDBJ databases">
        <title>Sequencing of cultivated peanut Arachis hypogaea provides insights into genome evolution and oil improvement.</title>
        <authorList>
            <person name="Chen X."/>
        </authorList>
    </citation>
    <scope>NUCLEOTIDE SEQUENCE [LARGE SCALE GENOMIC DNA]</scope>
    <source>
        <strain evidence="3">cv. Fuhuasheng</strain>
        <tissue evidence="2">Leaves</tissue>
    </source>
</reference>
<dbReference type="GO" id="GO:0010073">
    <property type="term" value="P:meristem maintenance"/>
    <property type="evidence" value="ECO:0007669"/>
    <property type="project" value="InterPro"/>
</dbReference>
<dbReference type="AlphaFoldDB" id="A0A444YB76"/>
<feature type="domain" description="Aminotransferase-like plant mobile" evidence="1">
    <location>
        <begin position="15"/>
        <end position="76"/>
    </location>
</feature>
<name>A0A444YB76_ARAHY</name>
<organism evidence="2 3">
    <name type="scientific">Arachis hypogaea</name>
    <name type="common">Peanut</name>
    <dbReference type="NCBI Taxonomy" id="3818"/>
    <lineage>
        <taxon>Eukaryota</taxon>
        <taxon>Viridiplantae</taxon>
        <taxon>Streptophyta</taxon>
        <taxon>Embryophyta</taxon>
        <taxon>Tracheophyta</taxon>
        <taxon>Spermatophyta</taxon>
        <taxon>Magnoliopsida</taxon>
        <taxon>eudicotyledons</taxon>
        <taxon>Gunneridae</taxon>
        <taxon>Pentapetalae</taxon>
        <taxon>rosids</taxon>
        <taxon>fabids</taxon>
        <taxon>Fabales</taxon>
        <taxon>Fabaceae</taxon>
        <taxon>Papilionoideae</taxon>
        <taxon>50 kb inversion clade</taxon>
        <taxon>dalbergioids sensu lato</taxon>
        <taxon>Dalbergieae</taxon>
        <taxon>Pterocarpus clade</taxon>
        <taxon>Arachis</taxon>
    </lineage>
</organism>
<dbReference type="Pfam" id="PF10536">
    <property type="entry name" value="PMD"/>
    <property type="match status" value="1"/>
</dbReference>
<protein>
    <recommendedName>
        <fullName evidence="1">Aminotransferase-like plant mobile domain-containing protein</fullName>
    </recommendedName>
</protein>
<sequence length="228" mass="26726">MPLHDRIIPYLEFTGLYHLARLNSHWFWVDEPMVNAFIERWRPKIQTFHMSFEKCTITLQDVVYQLRLPVDGKAVSGCFIDFKQFILNEKPAWEWFEDLFDELQLPNKVIGFFLCHSLSIDSLIWEPYSAADVVHLGILTEEHSRLLQAVTSLTYFIVIEWHKVDRVIPQLSNIRHLPEKALNIDWLHMKDARVEIVGSPFTIRRGICIGTTELIPSFAFKELLCAKT</sequence>
<accession>A0A444YB76</accession>